<evidence type="ECO:0000256" key="5">
    <source>
        <dbReference type="SAM" id="Phobius"/>
    </source>
</evidence>
<reference evidence="6" key="1">
    <citation type="journal article" date="2019" name="G3 (Bethesda)">
        <title>Genome Assemblies of Two Rare Opportunistic Yeast Pathogens: Diutina rugosa (syn. Candida rugosa) and Trichomonascus ciferrii (syn. Candida ciferrii).</title>
        <authorList>
            <person name="Mixao V."/>
            <person name="Saus E."/>
            <person name="Hansen A.P."/>
            <person name="Lass-Florl C."/>
            <person name="Gabaldon T."/>
        </authorList>
    </citation>
    <scope>NUCLEOTIDE SEQUENCE</scope>
    <source>
        <strain evidence="6">CBS 4856</strain>
    </source>
</reference>
<evidence type="ECO:0000313" key="7">
    <source>
        <dbReference type="Proteomes" id="UP000761534"/>
    </source>
</evidence>
<comment type="caution">
    <text evidence="6">The sequence shown here is derived from an EMBL/GenBank/DDBJ whole genome shotgun (WGS) entry which is preliminary data.</text>
</comment>
<feature type="transmembrane region" description="Helical" evidence="5">
    <location>
        <begin position="124"/>
        <end position="143"/>
    </location>
</feature>
<dbReference type="GO" id="GO:0016020">
    <property type="term" value="C:membrane"/>
    <property type="evidence" value="ECO:0007669"/>
    <property type="project" value="UniProtKB-SubCell"/>
</dbReference>
<name>A0A642VA11_9ASCO</name>
<feature type="transmembrane region" description="Helical" evidence="5">
    <location>
        <begin position="6"/>
        <end position="23"/>
    </location>
</feature>
<evidence type="ECO:0000313" key="6">
    <source>
        <dbReference type="EMBL" id="KAA8916116.1"/>
    </source>
</evidence>
<keyword evidence="2 5" id="KW-0812">Transmembrane</keyword>
<dbReference type="FunFam" id="1.20.1280.290:FF:000012">
    <property type="entry name" value="Vacuolar membrane PQ loop repeat protein"/>
    <property type="match status" value="1"/>
</dbReference>
<evidence type="ECO:0000256" key="2">
    <source>
        <dbReference type="ARBA" id="ARBA00022692"/>
    </source>
</evidence>
<dbReference type="EMBL" id="SWFS01000123">
    <property type="protein sequence ID" value="KAA8916116.1"/>
    <property type="molecule type" value="Genomic_DNA"/>
</dbReference>
<feature type="transmembrane region" description="Helical" evidence="5">
    <location>
        <begin position="186"/>
        <end position="209"/>
    </location>
</feature>
<dbReference type="OrthoDB" id="8048523at2759"/>
<keyword evidence="4 5" id="KW-0472">Membrane</keyword>
<feature type="transmembrane region" description="Helical" evidence="5">
    <location>
        <begin position="155"/>
        <end position="174"/>
    </location>
</feature>
<proteinExistence type="predicted"/>
<dbReference type="VEuPathDB" id="FungiDB:TRICI_001767"/>
<dbReference type="AlphaFoldDB" id="A0A642VA11"/>
<feature type="transmembrane region" description="Helical" evidence="5">
    <location>
        <begin position="82"/>
        <end position="104"/>
    </location>
</feature>
<organism evidence="6 7">
    <name type="scientific">Trichomonascus ciferrii</name>
    <dbReference type="NCBI Taxonomy" id="44093"/>
    <lineage>
        <taxon>Eukaryota</taxon>
        <taxon>Fungi</taxon>
        <taxon>Dikarya</taxon>
        <taxon>Ascomycota</taxon>
        <taxon>Saccharomycotina</taxon>
        <taxon>Dipodascomycetes</taxon>
        <taxon>Dipodascales</taxon>
        <taxon>Trichomonascaceae</taxon>
        <taxon>Trichomonascus</taxon>
        <taxon>Trichomonascus ciferrii complex</taxon>
    </lineage>
</organism>
<keyword evidence="3 5" id="KW-1133">Transmembrane helix</keyword>
<dbReference type="PANTHER" id="PTHR16201">
    <property type="entry name" value="SEVEN TRANSMEMBRANE PROTEIN 1-RELATED"/>
    <property type="match status" value="1"/>
</dbReference>
<protein>
    <submittedName>
        <fullName evidence="6">Uncharacterized protein</fullName>
    </submittedName>
</protein>
<gene>
    <name evidence="6" type="ORF">TRICI_001767</name>
</gene>
<dbReference type="SMART" id="SM00679">
    <property type="entry name" value="CTNS"/>
    <property type="match status" value="1"/>
</dbReference>
<keyword evidence="7" id="KW-1185">Reference proteome</keyword>
<sequence length="212" mass="24279">MIILAVYYTVADIVLLIQCLVYNNRNNNKEVGYAHLNPANPLLDEEYHHHHHHHHEDYGTANNAAQEEDEEEEVPIPPWKDALYNVLIVACVILSGIIGWWFSASSESSSPDDEEQKMDFWGQVFGWLCAVFYLGSRVPQLLLNFERKSCEGISFLFFVFACLGNLTYVISILVKDQSRNYLLINASWLAGSVGTLVLDFIIFLQFWIYNGN</sequence>
<dbReference type="Proteomes" id="UP000761534">
    <property type="component" value="Unassembled WGS sequence"/>
</dbReference>
<dbReference type="InterPro" id="IPR006603">
    <property type="entry name" value="PQ-loop_rpt"/>
</dbReference>
<dbReference type="Gene3D" id="1.20.1280.290">
    <property type="match status" value="1"/>
</dbReference>
<accession>A0A642VA11</accession>
<dbReference type="InterPro" id="IPR051415">
    <property type="entry name" value="LAAT-1"/>
</dbReference>
<evidence type="ECO:0000256" key="3">
    <source>
        <dbReference type="ARBA" id="ARBA00022989"/>
    </source>
</evidence>
<dbReference type="Pfam" id="PF04193">
    <property type="entry name" value="PQ-loop"/>
    <property type="match status" value="1"/>
</dbReference>
<dbReference type="PANTHER" id="PTHR16201:SF35">
    <property type="entry name" value="VACUOLAR AMINO ACID TRANSPORTER YPQ1-RELATED"/>
    <property type="match status" value="1"/>
</dbReference>
<evidence type="ECO:0000256" key="4">
    <source>
        <dbReference type="ARBA" id="ARBA00023136"/>
    </source>
</evidence>
<comment type="subcellular location">
    <subcellularLocation>
        <location evidence="1">Membrane</location>
        <topology evidence="1">Multi-pass membrane protein</topology>
    </subcellularLocation>
</comment>
<evidence type="ECO:0000256" key="1">
    <source>
        <dbReference type="ARBA" id="ARBA00004141"/>
    </source>
</evidence>